<proteinExistence type="predicted"/>
<reference evidence="1 2" key="1">
    <citation type="submission" date="2024-03" db="EMBL/GenBank/DDBJ databases">
        <title>Novel species of the genus Variovorax.</title>
        <authorList>
            <person name="Liu Q."/>
            <person name="Xin Y.-H."/>
        </authorList>
    </citation>
    <scope>NUCLEOTIDE SEQUENCE [LARGE SCALE GENOMIC DNA]</scope>
    <source>
        <strain evidence="1 2">KACC 18901</strain>
    </source>
</reference>
<name>A0ABU8X2T7_9BURK</name>
<dbReference type="EMBL" id="JBBKZS010000002">
    <property type="protein sequence ID" value="MEJ8854113.1"/>
    <property type="molecule type" value="Genomic_DNA"/>
</dbReference>
<evidence type="ECO:0000313" key="2">
    <source>
        <dbReference type="Proteomes" id="UP001367030"/>
    </source>
</evidence>
<sequence length="74" mass="8080">MALDLLHRLSELTLPVAVTHGRDVDAVRVLALAGHIKATIPKPVRTLDGYDQPPAVVASITSLGRSMIKRFPRR</sequence>
<accession>A0ABU8X2T7</accession>
<organism evidence="1 2">
    <name type="scientific">Variovorax robiniae</name>
    <dbReference type="NCBI Taxonomy" id="1836199"/>
    <lineage>
        <taxon>Bacteria</taxon>
        <taxon>Pseudomonadati</taxon>
        <taxon>Pseudomonadota</taxon>
        <taxon>Betaproteobacteria</taxon>
        <taxon>Burkholderiales</taxon>
        <taxon>Comamonadaceae</taxon>
        <taxon>Variovorax</taxon>
    </lineage>
</organism>
<comment type="caution">
    <text evidence="1">The sequence shown here is derived from an EMBL/GenBank/DDBJ whole genome shotgun (WGS) entry which is preliminary data.</text>
</comment>
<dbReference type="Proteomes" id="UP001367030">
    <property type="component" value="Unassembled WGS sequence"/>
</dbReference>
<keyword evidence="2" id="KW-1185">Reference proteome</keyword>
<dbReference type="RefSeq" id="WP_340334200.1">
    <property type="nucleotide sequence ID" value="NZ_JBBKZS010000002.1"/>
</dbReference>
<gene>
    <name evidence="1" type="ORF">WKW79_06020</name>
</gene>
<protein>
    <submittedName>
        <fullName evidence="1">Uncharacterized protein</fullName>
    </submittedName>
</protein>
<evidence type="ECO:0000313" key="1">
    <source>
        <dbReference type="EMBL" id="MEJ8854113.1"/>
    </source>
</evidence>